<gene>
    <name evidence="1" type="ORF">GBK04_29655</name>
</gene>
<dbReference type="Proteomes" id="UP000479293">
    <property type="component" value="Unassembled WGS sequence"/>
</dbReference>
<accession>A0A7C9BJ75</accession>
<comment type="caution">
    <text evidence="1">The sequence shown here is derived from an EMBL/GenBank/DDBJ whole genome shotgun (WGS) entry which is preliminary data.</text>
</comment>
<evidence type="ECO:0000313" key="1">
    <source>
        <dbReference type="EMBL" id="MPR37380.1"/>
    </source>
</evidence>
<organism evidence="1 2">
    <name type="scientific">Salmonirosea aquatica</name>
    <dbReference type="NCBI Taxonomy" id="2654236"/>
    <lineage>
        <taxon>Bacteria</taxon>
        <taxon>Pseudomonadati</taxon>
        <taxon>Bacteroidota</taxon>
        <taxon>Cytophagia</taxon>
        <taxon>Cytophagales</taxon>
        <taxon>Spirosomataceae</taxon>
        <taxon>Salmonirosea</taxon>
    </lineage>
</organism>
<dbReference type="EMBL" id="WHLY01000004">
    <property type="protein sequence ID" value="MPR37380.1"/>
    <property type="molecule type" value="Genomic_DNA"/>
</dbReference>
<dbReference type="AlphaFoldDB" id="A0A7C9BJ75"/>
<keyword evidence="2" id="KW-1185">Reference proteome</keyword>
<reference evidence="1 2" key="1">
    <citation type="submission" date="2019-10" db="EMBL/GenBank/DDBJ databases">
        <title>Draft Genome Sequence of Cytophagaceae sp. SJW1-29.</title>
        <authorList>
            <person name="Choi A."/>
        </authorList>
    </citation>
    <scope>NUCLEOTIDE SEQUENCE [LARGE SCALE GENOMIC DNA]</scope>
    <source>
        <strain evidence="1 2">SJW1-29</strain>
    </source>
</reference>
<name>A0A7C9BJ75_9BACT</name>
<protein>
    <submittedName>
        <fullName evidence="1">Tn3 family transposase</fullName>
    </submittedName>
</protein>
<evidence type="ECO:0000313" key="2">
    <source>
        <dbReference type="Proteomes" id="UP000479293"/>
    </source>
</evidence>
<proteinExistence type="predicted"/>
<sequence>MTYRVLQEKTVANPDGVTNNFWIQGSIGWTTYHEQLIAEGCKRLIMNAINYWNLLHLTDKIQACPKLAAYEELLVMILRSNTHTWHHVNLQQGCLCHRVRFL</sequence>